<protein>
    <submittedName>
        <fullName evidence="3">RP853 family protein</fullName>
    </submittedName>
</protein>
<keyword evidence="2" id="KW-1133">Transmembrane helix</keyword>
<keyword evidence="2" id="KW-0472">Membrane</keyword>
<dbReference type="EMBL" id="AP029170">
    <property type="protein sequence ID" value="BFD46270.1"/>
    <property type="molecule type" value="Genomic_DNA"/>
</dbReference>
<evidence type="ECO:0000256" key="2">
    <source>
        <dbReference type="SAM" id="Phobius"/>
    </source>
</evidence>
<dbReference type="InterPro" id="IPR020180">
    <property type="entry name" value="Uncharacterised_RP853"/>
</dbReference>
<feature type="region of interest" description="Disordered" evidence="1">
    <location>
        <begin position="320"/>
        <end position="339"/>
    </location>
</feature>
<evidence type="ECO:0000256" key="1">
    <source>
        <dbReference type="SAM" id="MobiDB-lite"/>
    </source>
</evidence>
<gene>
    <name evidence="3" type="ORF">DMENIID0002_09160</name>
</gene>
<accession>A0AAT9G8Y8</accession>
<name>A0AAT9G8Y8_9RICK</name>
<sequence>MNIFSSINISICKKRISEELFNNITKHACLTLANIIAIDYEIRLKSTPEIDVHISNCIGKLRIFLGQKVITDDSFSTVLMLFSVAISPDEYQDGDNILNKSEDIIIDTLISTNFGKANSEEKKVIKQVLKDLLAARNSYELTNFIQLEPEIFCTTVMHAVKKYQNPKEVSTNARLEINRIVNVAVKHNKKIEIFKQATSKIITAISVLAVGAISVATAGATFAFMVVPASILAIEYAPKIGEKIGGVILSQDKSMSVQEEKITALKTNLWKNNKEFLSQQRAVEHNVSMQKLDSQIKSVVNLKSNKLDIIKDQLTVNLPSKKSLQNNKNSKSSGQIKQR</sequence>
<dbReference type="AlphaFoldDB" id="A0AAT9G8Y8"/>
<reference evidence="3" key="1">
    <citation type="submission" date="2024-01" db="EMBL/GenBank/DDBJ databases">
        <title>Sequencing the genomes of a sandfly, Sergentomyia squamirostris, and its two endosymbionts.</title>
        <authorList>
            <person name="Itokawa K."/>
            <person name="Sanjoba C."/>
        </authorList>
    </citation>
    <scope>NUCLEOTIDE SEQUENCE</scope>
    <source>
        <strain evidence="3">RiSSQ</strain>
    </source>
</reference>
<dbReference type="Pfam" id="PF17542">
    <property type="entry name" value="RP853"/>
    <property type="match status" value="1"/>
</dbReference>
<keyword evidence="2" id="KW-0812">Transmembrane</keyword>
<evidence type="ECO:0000313" key="3">
    <source>
        <dbReference type="EMBL" id="BFD46270.1"/>
    </source>
</evidence>
<feature type="transmembrane region" description="Helical" evidence="2">
    <location>
        <begin position="201"/>
        <end position="234"/>
    </location>
</feature>
<organism evidence="3">
    <name type="scientific">Candidatus Tisiphia endosymbiont of Sergentomyia squamirostris</name>
    <dbReference type="NCBI Taxonomy" id="3113639"/>
    <lineage>
        <taxon>Bacteria</taxon>
        <taxon>Pseudomonadati</taxon>
        <taxon>Pseudomonadota</taxon>
        <taxon>Alphaproteobacteria</taxon>
        <taxon>Rickettsiales</taxon>
        <taxon>Rickettsiaceae</taxon>
        <taxon>Rickettsieae</taxon>
        <taxon>Candidatus Tisiphia</taxon>
    </lineage>
</organism>
<proteinExistence type="predicted"/>